<keyword evidence="4 6" id="KW-1133">Transmembrane helix</keyword>
<feature type="transmembrane region" description="Helical" evidence="6">
    <location>
        <begin position="248"/>
        <end position="267"/>
    </location>
</feature>
<reference evidence="7 8" key="1">
    <citation type="journal article" date="2013" name="Genome Announc.">
        <title>Genome Sequence of Novosphingobium lindaniclasticum LE124T, Isolated from a Hexachlorocyclohexane Dumpsite.</title>
        <authorList>
            <person name="Saxena A."/>
            <person name="Nayyar N."/>
            <person name="Sangwan N."/>
            <person name="Kumari R."/>
            <person name="Khurana J.P."/>
            <person name="Lal R."/>
        </authorList>
    </citation>
    <scope>NUCLEOTIDE SEQUENCE [LARGE SCALE GENOMIC DNA]</scope>
    <source>
        <strain evidence="7 8">LE124</strain>
    </source>
</reference>
<evidence type="ECO:0000313" key="7">
    <source>
        <dbReference type="EMBL" id="EQB16368.1"/>
    </source>
</evidence>
<feature type="transmembrane region" description="Helical" evidence="6">
    <location>
        <begin position="29"/>
        <end position="50"/>
    </location>
</feature>
<dbReference type="InterPro" id="IPR011701">
    <property type="entry name" value="MFS"/>
</dbReference>
<dbReference type="PANTHER" id="PTHR42718">
    <property type="entry name" value="MAJOR FACILITATOR SUPERFAMILY MULTIDRUG TRANSPORTER MFSC"/>
    <property type="match status" value="1"/>
</dbReference>
<evidence type="ECO:0000256" key="3">
    <source>
        <dbReference type="ARBA" id="ARBA00022692"/>
    </source>
</evidence>
<keyword evidence="5 6" id="KW-0472">Membrane</keyword>
<feature type="transmembrane region" description="Helical" evidence="6">
    <location>
        <begin position="116"/>
        <end position="138"/>
    </location>
</feature>
<accession>T0HW55</accession>
<evidence type="ECO:0000256" key="2">
    <source>
        <dbReference type="ARBA" id="ARBA00022448"/>
    </source>
</evidence>
<gene>
    <name evidence="7" type="ORF">L284_09635</name>
</gene>
<feature type="transmembrane region" description="Helical" evidence="6">
    <location>
        <begin position="82"/>
        <end position="104"/>
    </location>
</feature>
<dbReference type="Proteomes" id="UP000015527">
    <property type="component" value="Unassembled WGS sequence"/>
</dbReference>
<evidence type="ECO:0000313" key="8">
    <source>
        <dbReference type="Proteomes" id="UP000015527"/>
    </source>
</evidence>
<evidence type="ECO:0008006" key="9">
    <source>
        <dbReference type="Google" id="ProtNLM"/>
    </source>
</evidence>
<dbReference type="Pfam" id="PF07690">
    <property type="entry name" value="MFS_1"/>
    <property type="match status" value="1"/>
</dbReference>
<organism evidence="7 8">
    <name type="scientific">Novosphingobium lindaniclasticum LE124</name>
    <dbReference type="NCBI Taxonomy" id="1096930"/>
    <lineage>
        <taxon>Bacteria</taxon>
        <taxon>Pseudomonadati</taxon>
        <taxon>Pseudomonadota</taxon>
        <taxon>Alphaproteobacteria</taxon>
        <taxon>Sphingomonadales</taxon>
        <taxon>Sphingomonadaceae</taxon>
        <taxon>Novosphingobium</taxon>
    </lineage>
</organism>
<evidence type="ECO:0000256" key="4">
    <source>
        <dbReference type="ARBA" id="ARBA00022989"/>
    </source>
</evidence>
<evidence type="ECO:0000256" key="1">
    <source>
        <dbReference type="ARBA" id="ARBA00004141"/>
    </source>
</evidence>
<name>T0HW55_9SPHN</name>
<evidence type="ECO:0000256" key="6">
    <source>
        <dbReference type="SAM" id="Phobius"/>
    </source>
</evidence>
<dbReference type="AlphaFoldDB" id="T0HW55"/>
<dbReference type="eggNOG" id="COG0477">
    <property type="taxonomic scope" value="Bacteria"/>
</dbReference>
<sequence>MGSLFPVVALISIADVAGGLGISADDAALVGTVHNLGSIAGVLATPLSFFGVGRGRTLAVMSTGFVVSSALCAIVADLDAMLVARALQGFFDAAMPLMFMLLVMTSLKPGAGRFEGITMVGTSTSLFFGAAALIGGLLVDHLGWQALFWAQALLGLPYCFATHFLLRHEKGRPELLADFDWSSYLLLVLGLSMLLFAVSEGERHFWLEAWWVPALSLGGLILVVSSYVGLIQHGRPLLFLQVFRRPTFTWGIVLSLFFGFGQMFALYTVPSYLGRLQGYRPLDTGSILLFMIPAAASALGLSYWWSRRHDGRWLLSAGLASFAVAAGLCMGLDPTWAAEQLRWGALAAGAGMGFFSIAILRFVVHDATPQDGPTVGMILNLTRIFSLGIGTAIVSHIVVEREKLHSARLVEAVSTTSPETMRRLGQFSGNLARLTTDPQAAHAAAVAALGKTTSNQAFTLAFGDAFLVTTIVLALGAILVWALPAVPADKPAPDPRAPRTNP</sequence>
<feature type="transmembrane region" description="Helical" evidence="6">
    <location>
        <begin position="313"/>
        <end position="337"/>
    </location>
</feature>
<proteinExistence type="predicted"/>
<feature type="transmembrane region" description="Helical" evidence="6">
    <location>
        <begin position="343"/>
        <end position="364"/>
    </location>
</feature>
<feature type="transmembrane region" description="Helical" evidence="6">
    <location>
        <begin position="376"/>
        <end position="399"/>
    </location>
</feature>
<dbReference type="PATRIC" id="fig|1096930.3.peg.1913"/>
<dbReference type="GO" id="GO:0022857">
    <property type="term" value="F:transmembrane transporter activity"/>
    <property type="evidence" value="ECO:0007669"/>
    <property type="project" value="InterPro"/>
</dbReference>
<protein>
    <recommendedName>
        <fullName evidence="9">Major facilitator superfamily (MFS) profile domain-containing protein</fullName>
    </recommendedName>
</protein>
<feature type="transmembrane region" description="Helical" evidence="6">
    <location>
        <begin position="210"/>
        <end position="228"/>
    </location>
</feature>
<dbReference type="SUPFAM" id="SSF103473">
    <property type="entry name" value="MFS general substrate transporter"/>
    <property type="match status" value="1"/>
</dbReference>
<feature type="transmembrane region" description="Helical" evidence="6">
    <location>
        <begin position="178"/>
        <end position="198"/>
    </location>
</feature>
<dbReference type="Gene3D" id="1.20.1250.20">
    <property type="entry name" value="MFS general substrate transporter like domains"/>
    <property type="match status" value="1"/>
</dbReference>
<comment type="caution">
    <text evidence="7">The sequence shown here is derived from an EMBL/GenBank/DDBJ whole genome shotgun (WGS) entry which is preliminary data.</text>
</comment>
<evidence type="ECO:0000256" key="5">
    <source>
        <dbReference type="ARBA" id="ARBA00023136"/>
    </source>
</evidence>
<dbReference type="EMBL" id="ATHL01000069">
    <property type="protein sequence ID" value="EQB16368.1"/>
    <property type="molecule type" value="Genomic_DNA"/>
</dbReference>
<feature type="transmembrane region" description="Helical" evidence="6">
    <location>
        <begin position="465"/>
        <end position="486"/>
    </location>
</feature>
<keyword evidence="2" id="KW-0813">Transport</keyword>
<feature type="transmembrane region" description="Helical" evidence="6">
    <location>
        <begin position="287"/>
        <end position="306"/>
    </location>
</feature>
<keyword evidence="3 6" id="KW-0812">Transmembrane</keyword>
<comment type="subcellular location">
    <subcellularLocation>
        <location evidence="1">Membrane</location>
        <topology evidence="1">Multi-pass membrane protein</topology>
    </subcellularLocation>
</comment>
<dbReference type="InterPro" id="IPR036259">
    <property type="entry name" value="MFS_trans_sf"/>
</dbReference>
<dbReference type="PANTHER" id="PTHR42718:SF9">
    <property type="entry name" value="MAJOR FACILITATOR SUPERFAMILY MULTIDRUG TRANSPORTER MFSC"/>
    <property type="match status" value="1"/>
</dbReference>
<keyword evidence="8" id="KW-1185">Reference proteome</keyword>
<dbReference type="GO" id="GO:0016020">
    <property type="term" value="C:membrane"/>
    <property type="evidence" value="ECO:0007669"/>
    <property type="project" value="UniProtKB-SubCell"/>
</dbReference>
<feature type="transmembrane region" description="Helical" evidence="6">
    <location>
        <begin position="57"/>
        <end position="76"/>
    </location>
</feature>
<feature type="transmembrane region" description="Helical" evidence="6">
    <location>
        <begin position="144"/>
        <end position="166"/>
    </location>
</feature>